<keyword evidence="3" id="KW-1133">Transmembrane helix</keyword>
<evidence type="ECO:0000256" key="2">
    <source>
        <dbReference type="SAM" id="MobiDB-lite"/>
    </source>
</evidence>
<dbReference type="AlphaFoldDB" id="A0AAU6T5V3"/>
<protein>
    <submittedName>
        <fullName evidence="4">Polymer-forming cytoskeletal protein</fullName>
    </submittedName>
</protein>
<evidence type="ECO:0000313" key="4">
    <source>
        <dbReference type="EMBL" id="XAG40300.1"/>
    </source>
</evidence>
<dbReference type="InterPro" id="IPR007607">
    <property type="entry name" value="BacA/B"/>
</dbReference>
<evidence type="ECO:0000256" key="1">
    <source>
        <dbReference type="ARBA" id="ARBA00044755"/>
    </source>
</evidence>
<dbReference type="EMBL" id="CP095328">
    <property type="protein sequence ID" value="XAG40300.1"/>
    <property type="molecule type" value="Genomic_DNA"/>
</dbReference>
<organism evidence="4">
    <name type="scientific">Aeromonas sp. 19NY04SH05-1</name>
    <dbReference type="NCBI Taxonomy" id="2920537"/>
    <lineage>
        <taxon>Bacteria</taxon>
        <taxon>Pseudomonadati</taxon>
        <taxon>Pseudomonadota</taxon>
        <taxon>Gammaproteobacteria</taxon>
        <taxon>Aeromonadales</taxon>
        <taxon>Aeromonadaceae</taxon>
        <taxon>Aeromonas</taxon>
    </lineage>
</organism>
<reference evidence="4" key="1">
    <citation type="submission" date="2022-03" db="EMBL/GenBank/DDBJ databases">
        <title>Sea Food Isolates.</title>
        <authorList>
            <person name="Li C."/>
        </authorList>
    </citation>
    <scope>NUCLEOTIDE SEQUENCE</scope>
    <source>
        <strain evidence="4">19NY04SH05-1</strain>
    </source>
</reference>
<feature type="transmembrane region" description="Helical" evidence="3">
    <location>
        <begin position="20"/>
        <end position="36"/>
    </location>
</feature>
<accession>A0AAU6T5V3</accession>
<sequence>MKDQPRRWRACLQGRERSDLLYIVWFCWGTALLLYVLGSDNYLWPVAPMPLVLLIWLMERVRMFGRKRASQSGDSAPAGTTVIAAGARFKGDLLLDGDLEVQGHVNGTIELGKGVLRIMQGGFVEGEVSAPRVVINGLLDGTCSSQEVEILENGRMQGVFKGGTLSICKGGNFIGHSQPAERATIEPPNNPLPDSKSGKPKAKEQARGAGDKVAETLVAQA</sequence>
<name>A0AAU6T5V3_9GAMM</name>
<keyword evidence="3" id="KW-0472">Membrane</keyword>
<dbReference type="Pfam" id="PF04519">
    <property type="entry name" value="Bactofilin"/>
    <property type="match status" value="1"/>
</dbReference>
<feature type="compositionally biased region" description="Basic and acidic residues" evidence="2">
    <location>
        <begin position="201"/>
        <end position="214"/>
    </location>
</feature>
<evidence type="ECO:0000256" key="3">
    <source>
        <dbReference type="SAM" id="Phobius"/>
    </source>
</evidence>
<proteinExistence type="inferred from homology"/>
<comment type="similarity">
    <text evidence="1">Belongs to the bactofilin family.</text>
</comment>
<keyword evidence="3" id="KW-0812">Transmembrane</keyword>
<gene>
    <name evidence="4" type="ORF">MRK42_15010</name>
</gene>
<feature type="transmembrane region" description="Helical" evidence="3">
    <location>
        <begin position="42"/>
        <end position="58"/>
    </location>
</feature>
<dbReference type="PANTHER" id="PTHR35024">
    <property type="entry name" value="HYPOTHETICAL CYTOSOLIC PROTEIN"/>
    <property type="match status" value="1"/>
</dbReference>
<feature type="region of interest" description="Disordered" evidence="2">
    <location>
        <begin position="179"/>
        <end position="221"/>
    </location>
</feature>
<dbReference type="PANTHER" id="PTHR35024:SF4">
    <property type="entry name" value="POLYMER-FORMING CYTOSKELETAL PROTEIN"/>
    <property type="match status" value="1"/>
</dbReference>
<dbReference type="RefSeq" id="WP_354688330.1">
    <property type="nucleotide sequence ID" value="NZ_CP095328.1"/>
</dbReference>